<feature type="domain" description="Endonuclease/exonuclease/phosphatase" evidence="1">
    <location>
        <begin position="24"/>
        <end position="96"/>
    </location>
</feature>
<evidence type="ECO:0000259" key="1">
    <source>
        <dbReference type="Pfam" id="PF03372"/>
    </source>
</evidence>
<protein>
    <recommendedName>
        <fullName evidence="1">Endonuclease/exonuclease/phosphatase domain-containing protein</fullName>
    </recommendedName>
</protein>
<dbReference type="Pfam" id="PF03372">
    <property type="entry name" value="Exo_endo_phos"/>
    <property type="match status" value="1"/>
</dbReference>
<dbReference type="InterPro" id="IPR036691">
    <property type="entry name" value="Endo/exonu/phosph_ase_sf"/>
</dbReference>
<accession>A0A2S2QD57</accession>
<evidence type="ECO:0000313" key="2">
    <source>
        <dbReference type="EMBL" id="MBY75659.1"/>
    </source>
</evidence>
<dbReference type="InterPro" id="IPR052560">
    <property type="entry name" value="RdDP_mobile_element"/>
</dbReference>
<dbReference type="InterPro" id="IPR005135">
    <property type="entry name" value="Endo/exonuclease/phosphatase"/>
</dbReference>
<dbReference type="PANTHER" id="PTHR36688:SF1">
    <property type="entry name" value="ENDONUCLEASE_EXONUCLEASE_PHOSPHATASE DOMAIN-CONTAINING PROTEIN"/>
    <property type="match status" value="1"/>
</dbReference>
<gene>
    <name evidence="2" type="ORF">g.132468</name>
</gene>
<proteinExistence type="predicted"/>
<sequence>MTNINGPFKDQLTRDIGANLTVCHFNIEGISRDKCEVLSKLMNDERVDVIALQETHTVDDKDLKKRGFIPGYVLLGSINHKQYGIATYVKEDLDDVETI</sequence>
<dbReference type="PANTHER" id="PTHR36688">
    <property type="entry name" value="ENDO/EXONUCLEASE/PHOSPHATASE DOMAIN-CONTAINING PROTEIN"/>
    <property type="match status" value="1"/>
</dbReference>
<dbReference type="EMBL" id="GGMS01006456">
    <property type="protein sequence ID" value="MBY75659.1"/>
    <property type="molecule type" value="Transcribed_RNA"/>
</dbReference>
<organism evidence="2">
    <name type="scientific">Sipha flava</name>
    <name type="common">yellow sugarcane aphid</name>
    <dbReference type="NCBI Taxonomy" id="143950"/>
    <lineage>
        <taxon>Eukaryota</taxon>
        <taxon>Metazoa</taxon>
        <taxon>Ecdysozoa</taxon>
        <taxon>Arthropoda</taxon>
        <taxon>Hexapoda</taxon>
        <taxon>Insecta</taxon>
        <taxon>Pterygota</taxon>
        <taxon>Neoptera</taxon>
        <taxon>Paraneoptera</taxon>
        <taxon>Hemiptera</taxon>
        <taxon>Sternorrhyncha</taxon>
        <taxon>Aphidomorpha</taxon>
        <taxon>Aphidoidea</taxon>
        <taxon>Aphididae</taxon>
        <taxon>Sipha</taxon>
    </lineage>
</organism>
<name>A0A2S2QD57_9HEMI</name>
<dbReference type="SUPFAM" id="SSF56219">
    <property type="entry name" value="DNase I-like"/>
    <property type="match status" value="1"/>
</dbReference>
<dbReference type="Gene3D" id="3.60.10.10">
    <property type="entry name" value="Endonuclease/exonuclease/phosphatase"/>
    <property type="match status" value="1"/>
</dbReference>
<reference evidence="2" key="1">
    <citation type="submission" date="2018-04" db="EMBL/GenBank/DDBJ databases">
        <title>Transcriptome assembly of Sipha flava.</title>
        <authorList>
            <person name="Scully E.D."/>
            <person name="Geib S.M."/>
            <person name="Palmer N.A."/>
            <person name="Koch K."/>
            <person name="Bradshaw J."/>
            <person name="Heng-Moss T."/>
            <person name="Sarath G."/>
        </authorList>
    </citation>
    <scope>NUCLEOTIDE SEQUENCE</scope>
</reference>
<dbReference type="GO" id="GO:0003824">
    <property type="term" value="F:catalytic activity"/>
    <property type="evidence" value="ECO:0007669"/>
    <property type="project" value="InterPro"/>
</dbReference>
<dbReference type="AlphaFoldDB" id="A0A2S2QD57"/>